<evidence type="ECO:0000256" key="1">
    <source>
        <dbReference type="ARBA" id="ARBA00005466"/>
    </source>
</evidence>
<keyword evidence="3" id="KW-0274">FAD</keyword>
<dbReference type="AlphaFoldDB" id="A0AAE0IIA6"/>
<dbReference type="Gene3D" id="3.40.462.20">
    <property type="match status" value="1"/>
</dbReference>
<dbReference type="PROSITE" id="PS51387">
    <property type="entry name" value="FAD_PCMH"/>
    <property type="match status" value="1"/>
</dbReference>
<dbReference type="InterPro" id="IPR006094">
    <property type="entry name" value="Oxid_FAD_bind_N"/>
</dbReference>
<dbReference type="PANTHER" id="PTHR42973:SF7">
    <property type="entry name" value="FAD-BINDING PCMH-TYPE DOMAIN-CONTAINING PROTEIN"/>
    <property type="match status" value="1"/>
</dbReference>
<dbReference type="PROSITE" id="PS00862">
    <property type="entry name" value="OX2_COVAL_FAD"/>
    <property type="match status" value="1"/>
</dbReference>
<keyword evidence="7" id="KW-1185">Reference proteome</keyword>
<evidence type="ECO:0000259" key="5">
    <source>
        <dbReference type="PROSITE" id="PS51387"/>
    </source>
</evidence>
<dbReference type="InterPro" id="IPR016166">
    <property type="entry name" value="FAD-bd_PCMH"/>
</dbReference>
<keyword evidence="2" id="KW-0285">Flavoprotein</keyword>
<organism evidence="6 7">
    <name type="scientific">Apodospora peruviana</name>
    <dbReference type="NCBI Taxonomy" id="516989"/>
    <lineage>
        <taxon>Eukaryota</taxon>
        <taxon>Fungi</taxon>
        <taxon>Dikarya</taxon>
        <taxon>Ascomycota</taxon>
        <taxon>Pezizomycotina</taxon>
        <taxon>Sordariomycetes</taxon>
        <taxon>Sordariomycetidae</taxon>
        <taxon>Sordariales</taxon>
        <taxon>Lasiosphaeriaceae</taxon>
        <taxon>Apodospora</taxon>
    </lineage>
</organism>
<gene>
    <name evidence="6" type="ORF">B0H66DRAFT_471588</name>
</gene>
<reference evidence="6" key="2">
    <citation type="submission" date="2023-06" db="EMBL/GenBank/DDBJ databases">
        <authorList>
            <consortium name="Lawrence Berkeley National Laboratory"/>
            <person name="Haridas S."/>
            <person name="Hensen N."/>
            <person name="Bonometti L."/>
            <person name="Westerberg I."/>
            <person name="Brannstrom I.O."/>
            <person name="Guillou S."/>
            <person name="Cros-Aarteil S."/>
            <person name="Calhoun S."/>
            <person name="Kuo A."/>
            <person name="Mondo S."/>
            <person name="Pangilinan J."/>
            <person name="Riley R."/>
            <person name="Labutti K."/>
            <person name="Andreopoulos B."/>
            <person name="Lipzen A."/>
            <person name="Chen C."/>
            <person name="Yanf M."/>
            <person name="Daum C."/>
            <person name="Ng V."/>
            <person name="Clum A."/>
            <person name="Steindorff A."/>
            <person name="Ohm R."/>
            <person name="Martin F."/>
            <person name="Silar P."/>
            <person name="Natvig D."/>
            <person name="Lalanne C."/>
            <person name="Gautier V."/>
            <person name="Ament-Velasquez S.L."/>
            <person name="Kruys A."/>
            <person name="Hutchinson M.I."/>
            <person name="Powell A.J."/>
            <person name="Barry K."/>
            <person name="Miller A.N."/>
            <person name="Grigoriev I.V."/>
            <person name="Debuchy R."/>
            <person name="Gladieux P."/>
            <person name="Thoren M.H."/>
            <person name="Johannesson H."/>
        </authorList>
    </citation>
    <scope>NUCLEOTIDE SEQUENCE</scope>
    <source>
        <strain evidence="6">CBS 118394</strain>
    </source>
</reference>
<sequence>MSQTTIAGALLNDAPSLTGLLDAHPGLRIITRSNAEYDALRQGFNFYNNTTEPLAIILPEDEIELAGAVKYCTSLTPHVPLTVRSGGHDMHGRYILEGAILLDVSQVNHIRVSPDRQAVTIGPGVRGLALLQALEPQGLTANVGWCGQVGVTGWASGGGYGVGVGLWGMGVDNILGARVITPGPGAGKVVDTDDDPELLWAIRGAGLGNFGVITELRLKVHERPRQLAGLVVFPLAEAREVLLDGLQSLRDEGKLPANFNAEFTVGNTPGIGPTVSFLWSWICESNSDASVERGWKFHREFKELGTVLLDTVAETTMCAYHEFLDPLLATGGYHHFNSAASSRLTPELIQVLLDNPPPEKYAGSAILFHHSHHQATRPNLLAAFAIREDHYLWGVNGAALVTSTPEEQEESRRWPNKIYEGIVGSGSTSDKGYWSFSRPEHADAVKYFGEEAVDRLRVLKEKYNPGNALPQAYPVL</sequence>
<dbReference type="EMBL" id="JAUEDM010000002">
    <property type="protein sequence ID" value="KAK3324846.1"/>
    <property type="molecule type" value="Genomic_DNA"/>
</dbReference>
<dbReference type="Gene3D" id="3.30.465.10">
    <property type="match status" value="1"/>
</dbReference>
<evidence type="ECO:0000256" key="2">
    <source>
        <dbReference type="ARBA" id="ARBA00022630"/>
    </source>
</evidence>
<dbReference type="InterPro" id="IPR016167">
    <property type="entry name" value="FAD-bd_PCMH_sub1"/>
</dbReference>
<protein>
    <submittedName>
        <fullName evidence="6">FAD binding domain protein</fullName>
    </submittedName>
</protein>
<evidence type="ECO:0000313" key="6">
    <source>
        <dbReference type="EMBL" id="KAK3324846.1"/>
    </source>
</evidence>
<accession>A0AAE0IIA6</accession>
<dbReference type="Gene3D" id="3.30.43.10">
    <property type="entry name" value="Uridine Diphospho-n-acetylenolpyruvylglucosamine Reductase, domain 2"/>
    <property type="match status" value="1"/>
</dbReference>
<dbReference type="SUPFAM" id="SSF56176">
    <property type="entry name" value="FAD-binding/transporter-associated domain-like"/>
    <property type="match status" value="1"/>
</dbReference>
<evidence type="ECO:0000313" key="7">
    <source>
        <dbReference type="Proteomes" id="UP001283341"/>
    </source>
</evidence>
<feature type="domain" description="FAD-binding PCMH-type" evidence="5">
    <location>
        <begin position="49"/>
        <end position="223"/>
    </location>
</feature>
<evidence type="ECO:0000256" key="3">
    <source>
        <dbReference type="ARBA" id="ARBA00022827"/>
    </source>
</evidence>
<dbReference type="InterPro" id="IPR006093">
    <property type="entry name" value="Oxy_OxRdtase_FAD_BS"/>
</dbReference>
<dbReference type="InterPro" id="IPR036318">
    <property type="entry name" value="FAD-bd_PCMH-like_sf"/>
</dbReference>
<dbReference type="Proteomes" id="UP001283341">
    <property type="component" value="Unassembled WGS sequence"/>
</dbReference>
<dbReference type="InterPro" id="IPR016169">
    <property type="entry name" value="FAD-bd_PCMH_sub2"/>
</dbReference>
<keyword evidence="4" id="KW-0560">Oxidoreductase</keyword>
<dbReference type="GO" id="GO:0071949">
    <property type="term" value="F:FAD binding"/>
    <property type="evidence" value="ECO:0007669"/>
    <property type="project" value="InterPro"/>
</dbReference>
<dbReference type="Pfam" id="PF01565">
    <property type="entry name" value="FAD_binding_4"/>
    <property type="match status" value="1"/>
</dbReference>
<comment type="caution">
    <text evidence="6">The sequence shown here is derived from an EMBL/GenBank/DDBJ whole genome shotgun (WGS) entry which is preliminary data.</text>
</comment>
<name>A0AAE0IIA6_9PEZI</name>
<dbReference type="PANTHER" id="PTHR42973">
    <property type="entry name" value="BINDING OXIDOREDUCTASE, PUTATIVE (AFU_ORTHOLOGUE AFUA_1G17690)-RELATED"/>
    <property type="match status" value="1"/>
</dbReference>
<dbReference type="InterPro" id="IPR050416">
    <property type="entry name" value="FAD-linked_Oxidoreductase"/>
</dbReference>
<proteinExistence type="inferred from homology"/>
<reference evidence="6" key="1">
    <citation type="journal article" date="2023" name="Mol. Phylogenet. Evol.">
        <title>Genome-scale phylogeny and comparative genomics of the fungal order Sordariales.</title>
        <authorList>
            <person name="Hensen N."/>
            <person name="Bonometti L."/>
            <person name="Westerberg I."/>
            <person name="Brannstrom I.O."/>
            <person name="Guillou S."/>
            <person name="Cros-Aarteil S."/>
            <person name="Calhoun S."/>
            <person name="Haridas S."/>
            <person name="Kuo A."/>
            <person name="Mondo S."/>
            <person name="Pangilinan J."/>
            <person name="Riley R."/>
            <person name="LaButti K."/>
            <person name="Andreopoulos B."/>
            <person name="Lipzen A."/>
            <person name="Chen C."/>
            <person name="Yan M."/>
            <person name="Daum C."/>
            <person name="Ng V."/>
            <person name="Clum A."/>
            <person name="Steindorff A."/>
            <person name="Ohm R.A."/>
            <person name="Martin F."/>
            <person name="Silar P."/>
            <person name="Natvig D.O."/>
            <person name="Lalanne C."/>
            <person name="Gautier V."/>
            <person name="Ament-Velasquez S.L."/>
            <person name="Kruys A."/>
            <person name="Hutchinson M.I."/>
            <person name="Powell A.J."/>
            <person name="Barry K."/>
            <person name="Miller A.N."/>
            <person name="Grigoriev I.V."/>
            <person name="Debuchy R."/>
            <person name="Gladieux P."/>
            <person name="Hiltunen Thoren M."/>
            <person name="Johannesson H."/>
        </authorList>
    </citation>
    <scope>NUCLEOTIDE SEQUENCE</scope>
    <source>
        <strain evidence="6">CBS 118394</strain>
    </source>
</reference>
<evidence type="ECO:0000256" key="4">
    <source>
        <dbReference type="ARBA" id="ARBA00023002"/>
    </source>
</evidence>
<dbReference type="GO" id="GO:0016491">
    <property type="term" value="F:oxidoreductase activity"/>
    <property type="evidence" value="ECO:0007669"/>
    <property type="project" value="UniProtKB-KW"/>
</dbReference>
<comment type="similarity">
    <text evidence="1">Belongs to the oxygen-dependent FAD-linked oxidoreductase family.</text>
</comment>